<evidence type="ECO:0000313" key="7">
    <source>
        <dbReference type="Proteomes" id="UP000254374"/>
    </source>
</evidence>
<dbReference type="InterPro" id="IPR017871">
    <property type="entry name" value="ABC_transporter-like_CS"/>
</dbReference>
<dbReference type="GO" id="GO:0005524">
    <property type="term" value="F:ATP binding"/>
    <property type="evidence" value="ECO:0007669"/>
    <property type="project" value="UniProtKB-KW"/>
</dbReference>
<evidence type="ECO:0000313" key="4">
    <source>
        <dbReference type="EMBL" id="SIQ98162.1"/>
    </source>
</evidence>
<sequence>MSDFVIDVKQLTKVFDNKIAVDHINLQVEKGSIFGFLGSNGSGKTTTIRMICGLLTPTDGAGSCLGYDIKTQSNEIKKRTGYMPQKFSFYTGLTVHENLRFIADIFQIKNSAQAIEEMIQELGLEDYRKVQAANLSGGWKQRLALACSLLHKPQLLFLDEPTAGVDPKARKEFWDYLHKISSRDSTTILVTTHYMDEAEKCTDLAYINLGKLLFTGSTKNLIPQSKVKTYAVEVARKEQNELMEKLLDSYPKLLASIVNNELRISSRNHDLLERVIQENSDLSFREITPSFEEVFIGLMR</sequence>
<dbReference type="PROSITE" id="PS00211">
    <property type="entry name" value="ABC_TRANSPORTER_1"/>
    <property type="match status" value="1"/>
</dbReference>
<keyword evidence="1" id="KW-0547">Nucleotide-binding</keyword>
<proteinExistence type="predicted"/>
<accession>A0A377GMG9</accession>
<dbReference type="PANTHER" id="PTHR43038">
    <property type="entry name" value="ATP-BINDING CASSETTE, SUB-FAMILY H, MEMBER 1"/>
    <property type="match status" value="1"/>
</dbReference>
<evidence type="ECO:0000313" key="5">
    <source>
        <dbReference type="EMBL" id="STO26006.1"/>
    </source>
</evidence>
<dbReference type="PANTHER" id="PTHR43038:SF3">
    <property type="entry name" value="ABC TRANSPORTER G FAMILY MEMBER 20 ISOFORM X1"/>
    <property type="match status" value="1"/>
</dbReference>
<dbReference type="AlphaFoldDB" id="A0A377GMG9"/>
<evidence type="ECO:0000313" key="6">
    <source>
        <dbReference type="Proteomes" id="UP000186808"/>
    </source>
</evidence>
<reference evidence="4 6" key="1">
    <citation type="submission" date="2017-01" db="EMBL/GenBank/DDBJ databases">
        <authorList>
            <person name="Varghese N."/>
            <person name="Submissions S."/>
        </authorList>
    </citation>
    <scope>NUCLEOTIDE SEQUENCE [LARGE SCALE GENOMIC DNA]</scope>
    <source>
        <strain evidence="4 6">ATCC 33342</strain>
    </source>
</reference>
<dbReference type="CDD" id="cd03230">
    <property type="entry name" value="ABC_DR_subfamily_A"/>
    <property type="match status" value="1"/>
</dbReference>
<evidence type="ECO:0000256" key="2">
    <source>
        <dbReference type="ARBA" id="ARBA00022840"/>
    </source>
</evidence>
<evidence type="ECO:0000256" key="1">
    <source>
        <dbReference type="ARBA" id="ARBA00022741"/>
    </source>
</evidence>
<dbReference type="SUPFAM" id="SSF52540">
    <property type="entry name" value="P-loop containing nucleoside triphosphate hydrolases"/>
    <property type="match status" value="1"/>
</dbReference>
<dbReference type="InterPro" id="IPR003593">
    <property type="entry name" value="AAA+_ATPase"/>
</dbReference>
<reference evidence="5 7" key="2">
    <citation type="submission" date="2018-06" db="EMBL/GenBank/DDBJ databases">
        <authorList>
            <consortium name="Pathogen Informatics"/>
            <person name="Doyle S."/>
        </authorList>
    </citation>
    <scope>NUCLEOTIDE SEQUENCE [LARGE SCALE GENOMIC DNA]</scope>
    <source>
        <strain evidence="5 7">NCTC11401</strain>
    </source>
</reference>
<keyword evidence="2 5" id="KW-0067">ATP-binding</keyword>
<evidence type="ECO:0000259" key="3">
    <source>
        <dbReference type="PROSITE" id="PS50893"/>
    </source>
</evidence>
<dbReference type="Gene3D" id="3.40.50.300">
    <property type="entry name" value="P-loop containing nucleotide triphosphate hydrolases"/>
    <property type="match status" value="1"/>
</dbReference>
<dbReference type="Proteomes" id="UP000254374">
    <property type="component" value="Unassembled WGS sequence"/>
</dbReference>
<dbReference type="OrthoDB" id="9805029at2"/>
<protein>
    <submittedName>
        <fullName evidence="4">ABC-2 type transport system ATP-binding protein</fullName>
    </submittedName>
    <submittedName>
        <fullName evidence="5">Uncharacterized ABC transporter ATP-binding protein YbhF</fullName>
    </submittedName>
</protein>
<organism evidence="5 7">
    <name type="scientific">Fluoribacter gormanii</name>
    <dbReference type="NCBI Taxonomy" id="464"/>
    <lineage>
        <taxon>Bacteria</taxon>
        <taxon>Pseudomonadati</taxon>
        <taxon>Pseudomonadota</taxon>
        <taxon>Gammaproteobacteria</taxon>
        <taxon>Legionellales</taxon>
        <taxon>Legionellaceae</taxon>
        <taxon>Fluoribacter</taxon>
    </lineage>
</organism>
<dbReference type="RefSeq" id="WP_058467213.1">
    <property type="nucleotide sequence ID" value="NZ_CAAAIX010000011.1"/>
</dbReference>
<dbReference type="SMART" id="SM00382">
    <property type="entry name" value="AAA"/>
    <property type="match status" value="1"/>
</dbReference>
<dbReference type="GO" id="GO:0016887">
    <property type="term" value="F:ATP hydrolysis activity"/>
    <property type="evidence" value="ECO:0007669"/>
    <property type="project" value="InterPro"/>
</dbReference>
<dbReference type="Proteomes" id="UP000186808">
    <property type="component" value="Unassembled WGS sequence"/>
</dbReference>
<dbReference type="EMBL" id="UGGV01000001">
    <property type="protein sequence ID" value="STO26006.1"/>
    <property type="molecule type" value="Genomic_DNA"/>
</dbReference>
<feature type="domain" description="ABC transporter" evidence="3">
    <location>
        <begin position="6"/>
        <end position="234"/>
    </location>
</feature>
<gene>
    <name evidence="5" type="primary">ybhF_2</name>
    <name evidence="5" type="ORF">NCTC11401_02857</name>
    <name evidence="4" type="ORF">SAMN05421777_10533</name>
</gene>
<dbReference type="EMBL" id="FTNL01000005">
    <property type="protein sequence ID" value="SIQ98162.1"/>
    <property type="molecule type" value="Genomic_DNA"/>
</dbReference>
<dbReference type="InterPro" id="IPR027417">
    <property type="entry name" value="P-loop_NTPase"/>
</dbReference>
<dbReference type="InterPro" id="IPR003439">
    <property type="entry name" value="ABC_transporter-like_ATP-bd"/>
</dbReference>
<name>A0A377GMG9_9GAMM</name>
<dbReference type="PROSITE" id="PS50893">
    <property type="entry name" value="ABC_TRANSPORTER_2"/>
    <property type="match status" value="1"/>
</dbReference>
<dbReference type="Pfam" id="PF00005">
    <property type="entry name" value="ABC_tran"/>
    <property type="match status" value="1"/>
</dbReference>
<dbReference type="STRING" id="464.Lgor_0711"/>
<keyword evidence="6" id="KW-1185">Reference proteome</keyword>